<dbReference type="Proteomes" id="UP000751190">
    <property type="component" value="Unassembled WGS sequence"/>
</dbReference>
<dbReference type="AlphaFoldDB" id="A0A8J5X762"/>
<organism evidence="2 3">
    <name type="scientific">Diacronema lutheri</name>
    <name type="common">Unicellular marine alga</name>
    <name type="synonym">Monochrysis lutheri</name>
    <dbReference type="NCBI Taxonomy" id="2081491"/>
    <lineage>
        <taxon>Eukaryota</taxon>
        <taxon>Haptista</taxon>
        <taxon>Haptophyta</taxon>
        <taxon>Pavlovophyceae</taxon>
        <taxon>Pavlovales</taxon>
        <taxon>Pavlovaceae</taxon>
        <taxon>Diacronema</taxon>
    </lineage>
</organism>
<evidence type="ECO:0000256" key="1">
    <source>
        <dbReference type="SAM" id="MobiDB-lite"/>
    </source>
</evidence>
<protein>
    <submittedName>
        <fullName evidence="2">Uncharacterized protein</fullName>
    </submittedName>
</protein>
<proteinExistence type="predicted"/>
<gene>
    <name evidence="2" type="ORF">KFE25_003786</name>
</gene>
<feature type="region of interest" description="Disordered" evidence="1">
    <location>
        <begin position="236"/>
        <end position="279"/>
    </location>
</feature>
<evidence type="ECO:0000313" key="2">
    <source>
        <dbReference type="EMBL" id="KAG8457482.1"/>
    </source>
</evidence>
<evidence type="ECO:0000313" key="3">
    <source>
        <dbReference type="Proteomes" id="UP000751190"/>
    </source>
</evidence>
<accession>A0A8J5X762</accession>
<keyword evidence="3" id="KW-1185">Reference proteome</keyword>
<sequence length="279" mass="28190">MALAALALVFGNRSAELAWAPAEGAPSLCLGSALLFVPCADSSARWRLEPPAPRARGDGDRLVLDVPDDARARCLVRRGARGLALAPCDSEAAAGGAWVHLPLGALVLAADRGACVGRAARGGGVELTPCARVGSSAVRLGAPRRRVPGALDAVLHALMSRCAHAAGAYESARSAAAAAAAGALCCALLCAALARLRRHAFLAQPYAYRRLGTIPAPRSAAQLDATARAAAAAAAACGREPRPRARAAARRAEPAPPAHEALPPSPPRAAKGLPALPAL</sequence>
<name>A0A8J5X762_DIALT</name>
<reference evidence="2" key="1">
    <citation type="submission" date="2021-05" db="EMBL/GenBank/DDBJ databases">
        <title>The genome of the haptophyte Pavlova lutheri (Diacronema luteri, Pavlovales) - a model for lipid biosynthesis in eukaryotic algae.</title>
        <authorList>
            <person name="Hulatt C.J."/>
            <person name="Posewitz M.C."/>
        </authorList>
    </citation>
    <scope>NUCLEOTIDE SEQUENCE</scope>
    <source>
        <strain evidence="2">NIVA-4/92</strain>
    </source>
</reference>
<dbReference type="EMBL" id="JAGTXO010000069">
    <property type="protein sequence ID" value="KAG8457482.1"/>
    <property type="molecule type" value="Genomic_DNA"/>
</dbReference>
<comment type="caution">
    <text evidence="2">The sequence shown here is derived from an EMBL/GenBank/DDBJ whole genome shotgun (WGS) entry which is preliminary data.</text>
</comment>